<dbReference type="Proteomes" id="UP000046395">
    <property type="component" value="Unassembled WGS sequence"/>
</dbReference>
<proteinExistence type="predicted"/>
<reference evidence="2" key="1">
    <citation type="submission" date="2019-12" db="UniProtKB">
        <authorList>
            <consortium name="WormBaseParasite"/>
        </authorList>
    </citation>
    <scope>IDENTIFICATION</scope>
</reference>
<evidence type="ECO:0000313" key="1">
    <source>
        <dbReference type="Proteomes" id="UP000046395"/>
    </source>
</evidence>
<organism evidence="1 2">
    <name type="scientific">Trichuris muris</name>
    <name type="common">Mouse whipworm</name>
    <dbReference type="NCBI Taxonomy" id="70415"/>
    <lineage>
        <taxon>Eukaryota</taxon>
        <taxon>Metazoa</taxon>
        <taxon>Ecdysozoa</taxon>
        <taxon>Nematoda</taxon>
        <taxon>Enoplea</taxon>
        <taxon>Dorylaimia</taxon>
        <taxon>Trichinellida</taxon>
        <taxon>Trichuridae</taxon>
        <taxon>Trichuris</taxon>
    </lineage>
</organism>
<name>A0A5S6QDX2_TRIMR</name>
<accession>A0A5S6QDX2</accession>
<protein>
    <submittedName>
        <fullName evidence="2">Uncharacterized protein</fullName>
    </submittedName>
</protein>
<dbReference type="WBParaSite" id="TMUE_1000005384.1">
    <property type="protein sequence ID" value="TMUE_1000005384.1"/>
    <property type="gene ID" value="WBGene00289602"/>
</dbReference>
<keyword evidence="1" id="KW-1185">Reference proteome</keyword>
<sequence>MLYTIFSVIGDANKSVELPWEHFVRTPSLEILDLKKAKLSCSCANMWLALWDTVLNPIAEIESLPLKTDVLLWFLTDVKRLCESDCSKTVRDIYGLPHRVYFADHTWSHCLKKKYDYDKQAIYAYFKEACGLGSLSMNAKQVVFSLNKTDDVVICNVVNETSAPKQCPTFQVTSFLDEPKKPDTFTWCMNESTAVLSVNNVKPNSSGWIICSGNGYLPQAAAIPLLVITPPVFIHFEPNRVSLRELHLKFFLHSYPNVDLRLFIWEPDAKTWREINLDEEYVSRKGRRGVLWFSRALRSVASTTTEGEIQFTDMDTVCRTDEYNFTACNSMGCAWKIFTVKPDEQNVLCIANADSPADRAQSGHAVFTFESEPRTTQVFAKVYITPTPQLRSSAAEYNQWRSSCVPHCENFHWSWMMSYLSPLPQYLIPISRHRTIELSRTSSAPCLSYYGAPPRHSRPLLHFVEPSRYCIRAVGTYRQRPLVKYCENQRNERTHALSGQWTLRTYSTQHLCFARPQTTNRYIQSLYPMDIWADRIADLVKNSALIARSMVLWPHLQPIARYNLRPLNPAFAFL</sequence>
<dbReference type="AlphaFoldDB" id="A0A5S6QDX2"/>
<evidence type="ECO:0000313" key="2">
    <source>
        <dbReference type="WBParaSite" id="TMUE_1000005384.1"/>
    </source>
</evidence>